<protein>
    <submittedName>
        <fullName evidence="6">Col_cuticle_N domain-containing protein</fullName>
    </submittedName>
</protein>
<dbReference type="AlphaFoldDB" id="A0A0N4T8A1"/>
<evidence type="ECO:0000313" key="6">
    <source>
        <dbReference type="WBParaSite" id="BPAG_0000443801-mRNA-1"/>
    </source>
</evidence>
<keyword evidence="1" id="KW-0677">Repeat</keyword>
<keyword evidence="2" id="KW-1133">Transmembrane helix</keyword>
<evidence type="ECO:0000256" key="2">
    <source>
        <dbReference type="SAM" id="Phobius"/>
    </source>
</evidence>
<keyword evidence="2" id="KW-0472">Membrane</keyword>
<dbReference type="WBParaSite" id="BPAG_0000443801-mRNA-1">
    <property type="protein sequence ID" value="BPAG_0000443801-mRNA-1"/>
    <property type="gene ID" value="BPAG_0000443801"/>
</dbReference>
<gene>
    <name evidence="4" type="ORF">BPAG_LOCUS4402</name>
</gene>
<proteinExistence type="predicted"/>
<evidence type="ECO:0000313" key="4">
    <source>
        <dbReference type="EMBL" id="VDN85588.1"/>
    </source>
</evidence>
<reference evidence="6" key="1">
    <citation type="submission" date="2017-02" db="UniProtKB">
        <authorList>
            <consortium name="WormBaseParasite"/>
        </authorList>
    </citation>
    <scope>IDENTIFICATION</scope>
</reference>
<dbReference type="STRING" id="6280.A0A0N4T8A1"/>
<dbReference type="Pfam" id="PF01484">
    <property type="entry name" value="Col_cuticle_N"/>
    <property type="match status" value="1"/>
</dbReference>
<dbReference type="GO" id="GO:0042302">
    <property type="term" value="F:structural constituent of cuticle"/>
    <property type="evidence" value="ECO:0007669"/>
    <property type="project" value="InterPro"/>
</dbReference>
<reference evidence="4 5" key="2">
    <citation type="submission" date="2018-11" db="EMBL/GenBank/DDBJ databases">
        <authorList>
            <consortium name="Pathogen Informatics"/>
        </authorList>
    </citation>
    <scope>NUCLEOTIDE SEQUENCE [LARGE SCALE GENOMIC DNA]</scope>
</reference>
<evidence type="ECO:0000256" key="1">
    <source>
        <dbReference type="ARBA" id="ARBA00022737"/>
    </source>
</evidence>
<evidence type="ECO:0000313" key="5">
    <source>
        <dbReference type="Proteomes" id="UP000278627"/>
    </source>
</evidence>
<dbReference type="EMBL" id="UZAD01002098">
    <property type="protein sequence ID" value="VDN85588.1"/>
    <property type="molecule type" value="Genomic_DNA"/>
</dbReference>
<keyword evidence="5" id="KW-1185">Reference proteome</keyword>
<feature type="transmembrane region" description="Helical" evidence="2">
    <location>
        <begin position="15"/>
        <end position="39"/>
    </location>
</feature>
<dbReference type="Proteomes" id="UP000278627">
    <property type="component" value="Unassembled WGS sequence"/>
</dbReference>
<feature type="domain" description="Nematode cuticle collagen N-terminal" evidence="3">
    <location>
        <begin position="15"/>
        <end position="67"/>
    </location>
</feature>
<dbReference type="InterPro" id="IPR002486">
    <property type="entry name" value="Col_cuticle_N"/>
</dbReference>
<organism evidence="6">
    <name type="scientific">Brugia pahangi</name>
    <name type="common">Filarial nematode worm</name>
    <dbReference type="NCBI Taxonomy" id="6280"/>
    <lineage>
        <taxon>Eukaryota</taxon>
        <taxon>Metazoa</taxon>
        <taxon>Ecdysozoa</taxon>
        <taxon>Nematoda</taxon>
        <taxon>Chromadorea</taxon>
        <taxon>Rhabditida</taxon>
        <taxon>Spirurina</taxon>
        <taxon>Spiruromorpha</taxon>
        <taxon>Filarioidea</taxon>
        <taxon>Onchocercidae</taxon>
        <taxon>Brugia</taxon>
    </lineage>
</organism>
<dbReference type="SMART" id="SM01088">
    <property type="entry name" value="Col_cuticle_N"/>
    <property type="match status" value="1"/>
</dbReference>
<name>A0A0N4T8A1_BRUPA</name>
<sequence length="90" mass="10732">MHVKDREQECKNLKLVAFIGVAMSTIATLVCVISVPLLYNYMQHMHSVMQSEVDFCKLRSSNIWREVTRTQKKRKLKKFFEKKERLNKIE</sequence>
<accession>A0A0N4T8A1</accession>
<evidence type="ECO:0000259" key="3">
    <source>
        <dbReference type="SMART" id="SM01088"/>
    </source>
</evidence>
<keyword evidence="2" id="KW-0812">Transmembrane</keyword>